<dbReference type="InterPro" id="IPR020810">
    <property type="entry name" value="Enolase_C"/>
</dbReference>
<dbReference type="SUPFAM" id="SSF51604">
    <property type="entry name" value="Enolase C-terminal domain-like"/>
    <property type="match status" value="1"/>
</dbReference>
<feature type="binding site" evidence="11">
    <location>
        <position position="405"/>
    </location>
    <ligand>
        <name>(2R)-2-phosphoglycerate</name>
        <dbReference type="ChEBI" id="CHEBI:58289"/>
    </ligand>
</feature>
<dbReference type="Gene3D" id="3.30.390.10">
    <property type="entry name" value="Enolase-like, N-terminal domain"/>
    <property type="match status" value="1"/>
</dbReference>
<dbReference type="GO" id="GO:0000287">
    <property type="term" value="F:magnesium ion binding"/>
    <property type="evidence" value="ECO:0007669"/>
    <property type="project" value="UniProtKB-UniRule"/>
</dbReference>
<comment type="catalytic activity">
    <reaction evidence="10">
        <text>(2R)-2-phosphoglycerate = phosphoenolpyruvate + H2O</text>
        <dbReference type="Rhea" id="RHEA:10164"/>
        <dbReference type="ChEBI" id="CHEBI:15377"/>
        <dbReference type="ChEBI" id="CHEBI:58289"/>
        <dbReference type="ChEBI" id="CHEBI:58702"/>
        <dbReference type="EC" id="4.2.1.11"/>
    </reaction>
    <physiologicalReaction direction="left-to-right" evidence="10">
        <dbReference type="Rhea" id="RHEA:10165"/>
    </physiologicalReaction>
</comment>
<keyword evidence="6 11" id="KW-0479">Metal-binding</keyword>
<dbReference type="SFLD" id="SFLDS00001">
    <property type="entry name" value="Enolase"/>
    <property type="match status" value="1"/>
</dbReference>
<feature type="binding site" evidence="11 14">
    <location>
        <position position="329"/>
    </location>
    <ligand>
        <name>Mg(2+)</name>
        <dbReference type="ChEBI" id="CHEBI:18420"/>
    </ligand>
</feature>
<comment type="function">
    <text evidence="11">Catalyzes the reversible conversion of 2-phosphoglycerate (2-PG) into phosphoenolpyruvate (PEP). It is essential for the degradation of carbohydrates via glycolysis.</text>
</comment>
<evidence type="ECO:0000256" key="7">
    <source>
        <dbReference type="ARBA" id="ARBA00022842"/>
    </source>
</evidence>
<dbReference type="Gene3D" id="3.20.20.120">
    <property type="entry name" value="Enolase-like C-terminal domain"/>
    <property type="match status" value="1"/>
</dbReference>
<dbReference type="InterPro" id="IPR020809">
    <property type="entry name" value="Enolase_CS"/>
</dbReference>
<evidence type="ECO:0000313" key="16">
    <source>
        <dbReference type="Proteomes" id="UP000283745"/>
    </source>
</evidence>
<dbReference type="Pfam" id="PF03952">
    <property type="entry name" value="Enolase_N"/>
    <property type="match status" value="1"/>
</dbReference>
<comment type="pathway">
    <text evidence="1 11">Carbohydrate degradation; glycolysis; pyruvate from D-glyceraldehyde 3-phosphate: step 4/5.</text>
</comment>
<feature type="binding site" evidence="11">
    <location>
        <position position="384"/>
    </location>
    <ligand>
        <name>(2R)-2-phosphoglycerate</name>
        <dbReference type="ChEBI" id="CHEBI:58289"/>
    </ligand>
</feature>
<evidence type="ECO:0000256" key="6">
    <source>
        <dbReference type="ARBA" id="ARBA00022723"/>
    </source>
</evidence>
<dbReference type="PANTHER" id="PTHR11902">
    <property type="entry name" value="ENOLASE"/>
    <property type="match status" value="1"/>
</dbReference>
<evidence type="ECO:0000256" key="11">
    <source>
        <dbReference type="HAMAP-Rule" id="MF_00318"/>
    </source>
</evidence>
<reference evidence="15 16" key="1">
    <citation type="submission" date="2018-08" db="EMBL/GenBank/DDBJ databases">
        <title>A genome reference for cultivated species of the human gut microbiota.</title>
        <authorList>
            <person name="Zou Y."/>
            <person name="Xue W."/>
            <person name="Luo G."/>
        </authorList>
    </citation>
    <scope>NUCLEOTIDE SEQUENCE [LARGE SCALE GENOMIC DNA]</scope>
    <source>
        <strain evidence="15 16">AM28-23</strain>
    </source>
</reference>
<dbReference type="EMBL" id="QSKF01000001">
    <property type="protein sequence ID" value="RHE42068.1"/>
    <property type="molecule type" value="Genomic_DNA"/>
</dbReference>
<dbReference type="GO" id="GO:0006096">
    <property type="term" value="P:glycolytic process"/>
    <property type="evidence" value="ECO:0007669"/>
    <property type="project" value="UniProtKB-UniRule"/>
</dbReference>
<dbReference type="InterPro" id="IPR020811">
    <property type="entry name" value="Enolase_N"/>
</dbReference>
<comment type="cofactor">
    <cofactor evidence="11">
        <name>Mg(2+)</name>
        <dbReference type="ChEBI" id="CHEBI:18420"/>
    </cofactor>
    <text evidence="11">Binds a second Mg(2+) ion via substrate during catalysis.</text>
</comment>
<gene>
    <name evidence="11" type="primary">eno</name>
    <name evidence="15" type="ORF">DW740_01855</name>
</gene>
<feature type="binding site" evidence="13">
    <location>
        <position position="173"/>
    </location>
    <ligand>
        <name>substrate</name>
    </ligand>
</feature>
<comment type="cofactor">
    <cofactor evidence="14">
        <name>Mg(2+)</name>
        <dbReference type="ChEBI" id="CHEBI:18420"/>
    </cofactor>
    <text evidence="14">Mg(2+) is required for catalysis and for stabilizing the dimer.</text>
</comment>
<evidence type="ECO:0000256" key="4">
    <source>
        <dbReference type="ARBA" id="ARBA00017068"/>
    </source>
</evidence>
<dbReference type="PROSITE" id="PS00164">
    <property type="entry name" value="ENOLASE"/>
    <property type="match status" value="1"/>
</dbReference>
<accession>A0A414JBZ4</accession>
<dbReference type="CDD" id="cd03313">
    <property type="entry name" value="enolase"/>
    <property type="match status" value="1"/>
</dbReference>
<feature type="binding site" evidence="11 14">
    <location>
        <position position="302"/>
    </location>
    <ligand>
        <name>Mg(2+)</name>
        <dbReference type="ChEBI" id="CHEBI:18420"/>
    </ligand>
</feature>
<dbReference type="SMART" id="SM01193">
    <property type="entry name" value="Enolase_N"/>
    <property type="match status" value="1"/>
</dbReference>
<keyword evidence="7 11" id="KW-0460">Magnesium</keyword>
<dbReference type="GO" id="GO:0000015">
    <property type="term" value="C:phosphopyruvate hydratase complex"/>
    <property type="evidence" value="ECO:0007669"/>
    <property type="project" value="InterPro"/>
</dbReference>
<dbReference type="HAMAP" id="MF_00318">
    <property type="entry name" value="Enolase"/>
    <property type="match status" value="1"/>
</dbReference>
<feature type="binding site" evidence="11">
    <location>
        <position position="354"/>
    </location>
    <ligand>
        <name>(2R)-2-phosphoglycerate</name>
        <dbReference type="ChEBI" id="CHEBI:58289"/>
    </ligand>
</feature>
<evidence type="ECO:0000313" key="15">
    <source>
        <dbReference type="EMBL" id="RHE42068.1"/>
    </source>
</evidence>
<evidence type="ECO:0000256" key="14">
    <source>
        <dbReference type="PIRSR" id="PIRSR001400-3"/>
    </source>
</evidence>
<dbReference type="PIRSF" id="PIRSF001400">
    <property type="entry name" value="Enolase"/>
    <property type="match status" value="1"/>
</dbReference>
<keyword evidence="8 11" id="KW-0324">Glycolysis</keyword>
<feature type="binding site" evidence="11">
    <location>
        <position position="383"/>
    </location>
    <ligand>
        <name>(2R)-2-phosphoglycerate</name>
        <dbReference type="ChEBI" id="CHEBI:58289"/>
    </ligand>
</feature>
<evidence type="ECO:0000256" key="5">
    <source>
        <dbReference type="ARBA" id="ARBA00022525"/>
    </source>
</evidence>
<comment type="caution">
    <text evidence="15">The sequence shown here is derived from an EMBL/GenBank/DDBJ whole genome shotgun (WGS) entry which is preliminary data.</text>
</comment>
<sequence>MFRYLPVRRIFARQVLDSRGNPTVEVEATVGEGVVGTEGYTAIASVPSGASTGKFEAVELRDGKKGYYTGLSVENAVENVNTKLAEAIVGENALDQKRIDEILIRTDGTDNKSSVGANATLGVSMAVARAAAMALRIPLYQYLGGCHASRLPVPMMNILNGGRHADNTVDLQEFMIMPVGSPDFREGIRMCVEIYQFLRILLKERNLSTAVGDEGGFAPDLKDARAVLELMTDAIQKAGYKPGEDVKIAIDAAASELYDEEKGCYYFPGESRQKGKEILRDTKEMIAYYEDLLDEFPIISIEDGLQEDDWEGWKQMTETLGGRVQLVGDDLFVTNIKRLKCGIRLQTANAILIKMNQIGTLSEAMDAVEMAQKAGYRAVVSHRSGETEDSFIADLAVAVGAGQIKTGAPCRSDRTSKYNQLLRICDTLENTAVYENPFVGENENYQKEN</sequence>
<feature type="binding site" evidence="13">
    <location>
        <position position="302"/>
    </location>
    <ligand>
        <name>substrate</name>
    </ligand>
</feature>
<dbReference type="GO" id="GO:0004634">
    <property type="term" value="F:phosphopyruvate hydratase activity"/>
    <property type="evidence" value="ECO:0007669"/>
    <property type="project" value="UniProtKB-UniRule"/>
</dbReference>
<feature type="binding site" evidence="13">
    <location>
        <position position="405"/>
    </location>
    <ligand>
        <name>substrate</name>
    </ligand>
</feature>
<feature type="binding site" evidence="11 14">
    <location>
        <position position="251"/>
    </location>
    <ligand>
        <name>Mg(2+)</name>
        <dbReference type="ChEBI" id="CHEBI:18420"/>
    </ligand>
</feature>
<dbReference type="SFLD" id="SFLDF00002">
    <property type="entry name" value="enolase"/>
    <property type="match status" value="1"/>
</dbReference>
<dbReference type="InterPro" id="IPR036849">
    <property type="entry name" value="Enolase-like_C_sf"/>
</dbReference>
<evidence type="ECO:0000256" key="9">
    <source>
        <dbReference type="ARBA" id="ARBA00023239"/>
    </source>
</evidence>
<evidence type="ECO:0000256" key="2">
    <source>
        <dbReference type="ARBA" id="ARBA00009604"/>
    </source>
</evidence>
<comment type="similarity">
    <text evidence="2 11">Belongs to the enolase family.</text>
</comment>
<dbReference type="SFLD" id="SFLDG00178">
    <property type="entry name" value="enolase"/>
    <property type="match status" value="1"/>
</dbReference>
<dbReference type="InterPro" id="IPR029017">
    <property type="entry name" value="Enolase-like_N"/>
</dbReference>
<evidence type="ECO:0000256" key="12">
    <source>
        <dbReference type="PIRSR" id="PIRSR001400-1"/>
    </source>
</evidence>
<dbReference type="NCBIfam" id="TIGR01060">
    <property type="entry name" value="eno"/>
    <property type="match status" value="1"/>
</dbReference>
<dbReference type="RefSeq" id="WP_015543009.1">
    <property type="nucleotide sequence ID" value="NZ_CABJFK010000001.1"/>
</dbReference>
<dbReference type="SMART" id="SM01192">
    <property type="entry name" value="Enolase_C"/>
    <property type="match status" value="1"/>
</dbReference>
<proteinExistence type="inferred from homology"/>
<evidence type="ECO:0000256" key="3">
    <source>
        <dbReference type="ARBA" id="ARBA00012058"/>
    </source>
</evidence>
<feature type="binding site" evidence="11">
    <location>
        <position position="172"/>
    </location>
    <ligand>
        <name>(2R)-2-phosphoglycerate</name>
        <dbReference type="ChEBI" id="CHEBI:58289"/>
    </ligand>
</feature>
<dbReference type="EC" id="4.2.1.11" evidence="3 11"/>
<keyword evidence="9 11" id="KW-0456">Lyase</keyword>
<comment type="subcellular location">
    <subcellularLocation>
        <location evidence="11">Cytoplasm</location>
    </subcellularLocation>
    <subcellularLocation>
        <location evidence="11">Secreted</location>
    </subcellularLocation>
    <subcellularLocation>
        <location evidence="11">Cell surface</location>
    </subcellularLocation>
    <text evidence="11">Fractions of enolase are present in both the cytoplasm and on the cell surface.</text>
</comment>
<dbReference type="PANTHER" id="PTHR11902:SF1">
    <property type="entry name" value="ENOLASE"/>
    <property type="match status" value="1"/>
</dbReference>
<dbReference type="PRINTS" id="PR00148">
    <property type="entry name" value="ENOLASE"/>
</dbReference>
<evidence type="ECO:0000256" key="1">
    <source>
        <dbReference type="ARBA" id="ARBA00005031"/>
    </source>
</evidence>
<evidence type="ECO:0000256" key="8">
    <source>
        <dbReference type="ARBA" id="ARBA00023152"/>
    </source>
</evidence>
<dbReference type="SUPFAM" id="SSF54826">
    <property type="entry name" value="Enolase N-terminal domain-like"/>
    <property type="match status" value="1"/>
</dbReference>
<feature type="binding site" evidence="13">
    <location>
        <position position="329"/>
    </location>
    <ligand>
        <name>substrate</name>
    </ligand>
</feature>
<dbReference type="InterPro" id="IPR000941">
    <property type="entry name" value="Enolase"/>
</dbReference>
<dbReference type="GO" id="GO:0009986">
    <property type="term" value="C:cell surface"/>
    <property type="evidence" value="ECO:0007669"/>
    <property type="project" value="UniProtKB-SubCell"/>
</dbReference>
<keyword evidence="11" id="KW-0963">Cytoplasm</keyword>
<organism evidence="15 16">
    <name type="scientific">Blautia obeum</name>
    <dbReference type="NCBI Taxonomy" id="40520"/>
    <lineage>
        <taxon>Bacteria</taxon>
        <taxon>Bacillati</taxon>
        <taxon>Bacillota</taxon>
        <taxon>Clostridia</taxon>
        <taxon>Lachnospirales</taxon>
        <taxon>Lachnospiraceae</taxon>
        <taxon>Blautia</taxon>
    </lineage>
</organism>
<dbReference type="UniPathway" id="UPA00109">
    <property type="reaction ID" value="UER00187"/>
</dbReference>
<dbReference type="AlphaFoldDB" id="A0A414JBZ4"/>
<feature type="active site" description="Proton donor" evidence="11 12">
    <location>
        <position position="214"/>
    </location>
</feature>
<dbReference type="GO" id="GO:0005576">
    <property type="term" value="C:extracellular region"/>
    <property type="evidence" value="ECO:0007669"/>
    <property type="project" value="UniProtKB-SubCell"/>
</dbReference>
<feature type="active site" description="Proton acceptor" evidence="11 12">
    <location>
        <position position="354"/>
    </location>
</feature>
<keyword evidence="5 11" id="KW-0964">Secreted</keyword>
<name>A0A414JBZ4_9FIRM</name>
<evidence type="ECO:0000256" key="13">
    <source>
        <dbReference type="PIRSR" id="PIRSR001400-2"/>
    </source>
</evidence>
<protein>
    <recommendedName>
        <fullName evidence="4 11">Enolase</fullName>
        <ecNumber evidence="3 11">4.2.1.11</ecNumber>
    </recommendedName>
    <alternativeName>
        <fullName evidence="11">2-phospho-D-glycerate hydro-lyase</fullName>
    </alternativeName>
    <alternativeName>
        <fullName evidence="11">2-phosphoglycerate dehydratase</fullName>
    </alternativeName>
</protein>
<dbReference type="Pfam" id="PF00113">
    <property type="entry name" value="Enolase_C"/>
    <property type="match status" value="1"/>
</dbReference>
<feature type="binding site" evidence="13">
    <location>
        <begin position="381"/>
        <end position="384"/>
    </location>
    <ligand>
        <name>substrate</name>
    </ligand>
</feature>
<evidence type="ECO:0000256" key="10">
    <source>
        <dbReference type="ARBA" id="ARBA00048951"/>
    </source>
</evidence>
<keyword evidence="15" id="KW-0670">Pyruvate</keyword>
<dbReference type="Proteomes" id="UP000283745">
    <property type="component" value="Unassembled WGS sequence"/>
</dbReference>
<feature type="binding site" evidence="13">
    <location>
        <position position="164"/>
    </location>
    <ligand>
        <name>substrate</name>
    </ligand>
</feature>